<dbReference type="InterPro" id="IPR020103">
    <property type="entry name" value="PsdUridine_synth_cat_dom_sf"/>
</dbReference>
<dbReference type="InterPro" id="IPR020094">
    <property type="entry name" value="TruA/RsuA/RluB/E/F_N"/>
</dbReference>
<evidence type="ECO:0000259" key="4">
    <source>
        <dbReference type="Pfam" id="PF00849"/>
    </source>
</evidence>
<dbReference type="AlphaFoldDB" id="A0AA94EG15"/>
<protein>
    <recommendedName>
        <fullName evidence="3">Pseudouridine synthase</fullName>
        <ecNumber evidence="3">5.4.99.-</ecNumber>
    </recommendedName>
</protein>
<dbReference type="GO" id="GO:0009982">
    <property type="term" value="F:pseudouridine synthase activity"/>
    <property type="evidence" value="ECO:0007669"/>
    <property type="project" value="InterPro"/>
</dbReference>
<dbReference type="InterPro" id="IPR006145">
    <property type="entry name" value="PsdUridine_synth_RsuA/RluA"/>
</dbReference>
<dbReference type="InterPro" id="IPR000748">
    <property type="entry name" value="PsdUridine_synth_RsuA/RluB/E/F"/>
</dbReference>
<feature type="domain" description="Pseudouridine synthase RsuA/RluA-like" evidence="4">
    <location>
        <begin position="19"/>
        <end position="164"/>
    </location>
</feature>
<reference evidence="6" key="1">
    <citation type="journal article" date="2018" name="Front. Microbiol.">
        <title>Genome-Based Analysis Reveals the Taxonomy and Diversity of the Family Idiomarinaceae.</title>
        <authorList>
            <person name="Liu Y."/>
            <person name="Lai Q."/>
            <person name="Shao Z."/>
        </authorList>
    </citation>
    <scope>NUCLEOTIDE SEQUENCE [LARGE SCALE GENOMIC DNA]</scope>
    <source>
        <strain evidence="6">SN-14</strain>
    </source>
</reference>
<comment type="caution">
    <text evidence="5">The sequence shown here is derived from an EMBL/GenBank/DDBJ whole genome shotgun (WGS) entry which is preliminary data.</text>
</comment>
<dbReference type="NCBIfam" id="TIGR00093">
    <property type="entry name" value="pseudouridine synthase"/>
    <property type="match status" value="1"/>
</dbReference>
<keyword evidence="2 3" id="KW-0413">Isomerase</keyword>
<keyword evidence="6" id="KW-1185">Reference proteome</keyword>
<evidence type="ECO:0000256" key="3">
    <source>
        <dbReference type="RuleBase" id="RU003887"/>
    </source>
</evidence>
<dbReference type="GO" id="GO:0001522">
    <property type="term" value="P:pseudouridine synthesis"/>
    <property type="evidence" value="ECO:0007669"/>
    <property type="project" value="InterPro"/>
</dbReference>
<dbReference type="GO" id="GO:0140098">
    <property type="term" value="F:catalytic activity, acting on RNA"/>
    <property type="evidence" value="ECO:0007669"/>
    <property type="project" value="UniProtKB-ARBA"/>
</dbReference>
<dbReference type="PROSITE" id="PS01149">
    <property type="entry name" value="PSI_RSU"/>
    <property type="match status" value="1"/>
</dbReference>
<organism evidence="5 6">
    <name type="scientific">Idiomarina aquatica</name>
    <dbReference type="NCBI Taxonomy" id="1327752"/>
    <lineage>
        <taxon>Bacteria</taxon>
        <taxon>Pseudomonadati</taxon>
        <taxon>Pseudomonadota</taxon>
        <taxon>Gammaproteobacteria</taxon>
        <taxon>Alteromonadales</taxon>
        <taxon>Idiomarinaceae</taxon>
        <taxon>Idiomarina</taxon>
    </lineage>
</organism>
<dbReference type="InterPro" id="IPR050343">
    <property type="entry name" value="RsuA_PseudoU_synthase"/>
</dbReference>
<accession>A0AA94EG15</accession>
<dbReference type="Gene3D" id="3.30.70.580">
    <property type="entry name" value="Pseudouridine synthase I, catalytic domain, N-terminal subdomain"/>
    <property type="match status" value="1"/>
</dbReference>
<dbReference type="Pfam" id="PF00849">
    <property type="entry name" value="PseudoU_synth_2"/>
    <property type="match status" value="1"/>
</dbReference>
<dbReference type="PANTHER" id="PTHR47683">
    <property type="entry name" value="PSEUDOURIDINE SYNTHASE FAMILY PROTEIN-RELATED"/>
    <property type="match status" value="1"/>
</dbReference>
<comment type="similarity">
    <text evidence="1 3">Belongs to the pseudouridine synthase RsuA family.</text>
</comment>
<evidence type="ECO:0000256" key="2">
    <source>
        <dbReference type="ARBA" id="ARBA00023235"/>
    </source>
</evidence>
<proteinExistence type="inferred from homology"/>
<dbReference type="RefSeq" id="WP_105306425.1">
    <property type="nucleotide sequence ID" value="NZ_PIPS01000002.1"/>
</dbReference>
<dbReference type="Gene3D" id="3.30.70.1560">
    <property type="entry name" value="Alpha-L RNA-binding motif"/>
    <property type="match status" value="1"/>
</dbReference>
<dbReference type="GO" id="GO:0003723">
    <property type="term" value="F:RNA binding"/>
    <property type="evidence" value="ECO:0007669"/>
    <property type="project" value="InterPro"/>
</dbReference>
<dbReference type="SUPFAM" id="SSF55120">
    <property type="entry name" value="Pseudouridine synthase"/>
    <property type="match status" value="1"/>
</dbReference>
<dbReference type="InterPro" id="IPR042092">
    <property type="entry name" value="PsdUridine_s_RsuA/RluB/E/F_cat"/>
</dbReference>
<dbReference type="PANTHER" id="PTHR47683:SF2">
    <property type="entry name" value="RNA-BINDING S4 DOMAIN-CONTAINING PROTEIN"/>
    <property type="match status" value="1"/>
</dbReference>
<dbReference type="GO" id="GO:0006364">
    <property type="term" value="P:rRNA processing"/>
    <property type="evidence" value="ECO:0007669"/>
    <property type="project" value="UniProtKB-ARBA"/>
</dbReference>
<dbReference type="EC" id="5.4.99.-" evidence="3"/>
<evidence type="ECO:0000313" key="5">
    <source>
        <dbReference type="EMBL" id="RUO43518.1"/>
    </source>
</evidence>
<evidence type="ECO:0000256" key="1">
    <source>
        <dbReference type="ARBA" id="ARBA00008348"/>
    </source>
</evidence>
<name>A0AA94EG15_9GAMM</name>
<evidence type="ECO:0000313" key="6">
    <source>
        <dbReference type="Proteomes" id="UP000286680"/>
    </source>
</evidence>
<dbReference type="Proteomes" id="UP000286680">
    <property type="component" value="Unassembled WGS sequence"/>
</dbReference>
<gene>
    <name evidence="5" type="ORF">CWE23_09270</name>
</gene>
<dbReference type="InterPro" id="IPR018496">
    <property type="entry name" value="PsdUridine_synth_RsuA/RluB_CS"/>
</dbReference>
<dbReference type="EMBL" id="PIPS01000002">
    <property type="protein sequence ID" value="RUO43518.1"/>
    <property type="molecule type" value="Genomic_DNA"/>
</dbReference>
<sequence>MQRRHAKRTSRPRPANPKLVLFNKPYGVLSQFSGEAGDATLKDWVPHKDVYPAGRLDKDSEGLMLLTNDGVYQARLSNPKYKVWKTYWVQVEGEPTTEQLRQLQQGVELNDGKTKPAEAFVMDEPHALWPRNPPVRERKSVPDSWLCIKIREGKNRQVRRMTAHVGLPTLRLIRAQIGPYKLAGLAPGEWREEPPVW</sequence>